<dbReference type="EMBL" id="JANPWB010000011">
    <property type="protein sequence ID" value="KAJ1123505.1"/>
    <property type="molecule type" value="Genomic_DNA"/>
</dbReference>
<feature type="compositionally biased region" description="Basic and acidic residues" evidence="1">
    <location>
        <begin position="293"/>
        <end position="304"/>
    </location>
</feature>
<dbReference type="AlphaFoldDB" id="A0AAV7P8M6"/>
<protein>
    <submittedName>
        <fullName evidence="2">Uncharacterized protein</fullName>
    </submittedName>
</protein>
<feature type="region of interest" description="Disordered" evidence="1">
    <location>
        <begin position="277"/>
        <end position="305"/>
    </location>
</feature>
<feature type="compositionally biased region" description="Polar residues" evidence="1">
    <location>
        <begin position="277"/>
        <end position="292"/>
    </location>
</feature>
<feature type="region of interest" description="Disordered" evidence="1">
    <location>
        <begin position="143"/>
        <end position="261"/>
    </location>
</feature>
<keyword evidence="3" id="KW-1185">Reference proteome</keyword>
<reference evidence="2" key="1">
    <citation type="journal article" date="2022" name="bioRxiv">
        <title>Sequencing and chromosome-scale assembly of the giantPleurodeles waltlgenome.</title>
        <authorList>
            <person name="Brown T."/>
            <person name="Elewa A."/>
            <person name="Iarovenko S."/>
            <person name="Subramanian E."/>
            <person name="Araus A.J."/>
            <person name="Petzold A."/>
            <person name="Susuki M."/>
            <person name="Suzuki K.-i.T."/>
            <person name="Hayashi T."/>
            <person name="Toyoda A."/>
            <person name="Oliveira C."/>
            <person name="Osipova E."/>
            <person name="Leigh N.D."/>
            <person name="Simon A."/>
            <person name="Yun M.H."/>
        </authorList>
    </citation>
    <scope>NUCLEOTIDE SEQUENCE</scope>
    <source>
        <strain evidence="2">20211129_DDA</strain>
        <tissue evidence="2">Liver</tissue>
    </source>
</reference>
<evidence type="ECO:0000313" key="3">
    <source>
        <dbReference type="Proteomes" id="UP001066276"/>
    </source>
</evidence>
<feature type="compositionally biased region" description="Basic and acidic residues" evidence="1">
    <location>
        <begin position="9"/>
        <end position="27"/>
    </location>
</feature>
<gene>
    <name evidence="2" type="ORF">NDU88_001974</name>
</gene>
<accession>A0AAV7P8M6</accession>
<name>A0AAV7P8M6_PLEWA</name>
<feature type="compositionally biased region" description="Basic residues" evidence="1">
    <location>
        <begin position="234"/>
        <end position="244"/>
    </location>
</feature>
<evidence type="ECO:0000313" key="2">
    <source>
        <dbReference type="EMBL" id="KAJ1123505.1"/>
    </source>
</evidence>
<feature type="compositionally biased region" description="Low complexity" evidence="1">
    <location>
        <begin position="203"/>
        <end position="230"/>
    </location>
</feature>
<organism evidence="2 3">
    <name type="scientific">Pleurodeles waltl</name>
    <name type="common">Iberian ribbed newt</name>
    <dbReference type="NCBI Taxonomy" id="8319"/>
    <lineage>
        <taxon>Eukaryota</taxon>
        <taxon>Metazoa</taxon>
        <taxon>Chordata</taxon>
        <taxon>Craniata</taxon>
        <taxon>Vertebrata</taxon>
        <taxon>Euteleostomi</taxon>
        <taxon>Amphibia</taxon>
        <taxon>Batrachia</taxon>
        <taxon>Caudata</taxon>
        <taxon>Salamandroidea</taxon>
        <taxon>Salamandridae</taxon>
        <taxon>Pleurodelinae</taxon>
        <taxon>Pleurodeles</taxon>
    </lineage>
</organism>
<feature type="region of interest" description="Disordered" evidence="1">
    <location>
        <begin position="1"/>
        <end position="130"/>
    </location>
</feature>
<sequence length="381" mass="41654">MAPKILRNSGDKTDNAKSLRSGKEKGDQAGANRRPTSIAGRQPGRSTTGQSKDLKLSDNVTPPVENRGKNKTITSFLAGGAQETETTLLTPMLGGEQISTEGTLGGASSEKSGKERVYQPGIARSDSGTMEKWQETPLMLQHVPEIQGKDLSDTMQLRGSAEEQGRPQSLGERDKNNGKEIKNLDWSKDTGDKFYSLTEESELGSTEGQSLNDSGSSISSEEGNASSNNELTVRQRHRQRKCIRMRSDLKEGTELSTSRGNRTMKWDCSSINLTDEAFTTNKPNMNDQQPSRSVDRGDDIEGTKSDTCTANTDSGMLQSILNSIKEFQTETQVESRRARMATKRLQGSVRKVAKSCTEIETKLGFGGGRDILHLHFVNTLA</sequence>
<dbReference type="Proteomes" id="UP001066276">
    <property type="component" value="Chromosome 7"/>
</dbReference>
<comment type="caution">
    <text evidence="2">The sequence shown here is derived from an EMBL/GenBank/DDBJ whole genome shotgun (WGS) entry which is preliminary data.</text>
</comment>
<feature type="compositionally biased region" description="Basic and acidic residues" evidence="1">
    <location>
        <begin position="160"/>
        <end position="192"/>
    </location>
</feature>
<evidence type="ECO:0000256" key="1">
    <source>
        <dbReference type="SAM" id="MobiDB-lite"/>
    </source>
</evidence>
<proteinExistence type="predicted"/>